<dbReference type="GO" id="GO:0016787">
    <property type="term" value="F:hydrolase activity"/>
    <property type="evidence" value="ECO:0007669"/>
    <property type="project" value="UniProtKB-KW"/>
</dbReference>
<gene>
    <name evidence="1" type="ORF">SAMN02982922_1846</name>
</gene>
<dbReference type="Gene3D" id="3.40.630.40">
    <property type="entry name" value="Zn-dependent exopeptidases"/>
    <property type="match status" value="1"/>
</dbReference>
<dbReference type="Pfam" id="PF05013">
    <property type="entry name" value="FGase"/>
    <property type="match status" value="1"/>
</dbReference>
<dbReference type="AlphaFoldDB" id="A0A1X7NIW7"/>
<dbReference type="PIRSF" id="PIRSF029730">
    <property type="entry name" value="UCP029730"/>
    <property type="match status" value="1"/>
</dbReference>
<dbReference type="EMBL" id="FXBL01000004">
    <property type="protein sequence ID" value="SMH36938.1"/>
    <property type="molecule type" value="Genomic_DNA"/>
</dbReference>
<evidence type="ECO:0000313" key="1">
    <source>
        <dbReference type="EMBL" id="SMH36938.1"/>
    </source>
</evidence>
<keyword evidence="1" id="KW-0378">Hydrolase</keyword>
<organism evidence="1 2">
    <name type="scientific">Mesorhizobium australicum</name>
    <dbReference type="NCBI Taxonomy" id="536018"/>
    <lineage>
        <taxon>Bacteria</taxon>
        <taxon>Pseudomonadati</taxon>
        <taxon>Pseudomonadota</taxon>
        <taxon>Alphaproteobacteria</taxon>
        <taxon>Hyphomicrobiales</taxon>
        <taxon>Phyllobacteriaceae</taxon>
        <taxon>Mesorhizobium</taxon>
    </lineage>
</organism>
<accession>A0A1X7NIW7</accession>
<reference evidence="2" key="1">
    <citation type="submission" date="2017-04" db="EMBL/GenBank/DDBJ databases">
        <authorList>
            <person name="Varghese N."/>
            <person name="Submissions S."/>
        </authorList>
    </citation>
    <scope>NUCLEOTIDE SEQUENCE [LARGE SCALE GENOMIC DNA]</scope>
    <source>
        <strain evidence="2">B5P</strain>
    </source>
</reference>
<proteinExistence type="predicted"/>
<protein>
    <submittedName>
        <fullName evidence="1">Predicted N-formylglutamate amidohydrolase</fullName>
    </submittedName>
</protein>
<dbReference type="OrthoDB" id="9815326at2"/>
<sequence length="260" mass="28284">MSQIPVIAYKTAPSAVTDWPPAATAENMAGQSEWVLVCEHASCHMPAEYDRLGLAAGAERDHIGWDIGAAALTRAMARRLDSAAILANYSRLLIDLNRPLAAESSIPTRSEETDIPGNASLDEAERARRVELMFTPFHRTVADLLDRRRAEGRESRLLTVHSFTPVYRGQARPWHLGILAGASRGLAATFLNEVAAEAPALSLALDEPYRIAEDDDYAIPVHGDARGLDALLIEVRNDQLRSAAAVEEWAGRLCAALGRI</sequence>
<dbReference type="Proteomes" id="UP000193083">
    <property type="component" value="Unassembled WGS sequence"/>
</dbReference>
<keyword evidence="2" id="KW-1185">Reference proteome</keyword>
<dbReference type="InterPro" id="IPR011227">
    <property type="entry name" value="UCP029730"/>
</dbReference>
<name>A0A1X7NIW7_9HYPH</name>
<dbReference type="InterPro" id="IPR007709">
    <property type="entry name" value="N-FG_amidohydro"/>
</dbReference>
<dbReference type="SUPFAM" id="SSF53187">
    <property type="entry name" value="Zn-dependent exopeptidases"/>
    <property type="match status" value="1"/>
</dbReference>
<evidence type="ECO:0000313" key="2">
    <source>
        <dbReference type="Proteomes" id="UP000193083"/>
    </source>
</evidence>